<dbReference type="Gene3D" id="2.40.340.10">
    <property type="entry name" value="MoeA, C-terminal, domain IV"/>
    <property type="match status" value="1"/>
</dbReference>
<dbReference type="Gene3D" id="3.90.105.10">
    <property type="entry name" value="Molybdopterin biosynthesis moea protein, domain 2"/>
    <property type="match status" value="1"/>
</dbReference>
<dbReference type="Pfam" id="PF00994">
    <property type="entry name" value="MoCF_biosynth"/>
    <property type="match status" value="2"/>
</dbReference>
<proteinExistence type="inferred from homology"/>
<dbReference type="InterPro" id="IPR036135">
    <property type="entry name" value="MoeA_linker/N_sf"/>
</dbReference>
<keyword evidence="9" id="KW-1185">Reference proteome</keyword>
<dbReference type="InterPro" id="IPR005111">
    <property type="entry name" value="MoeA_C_domain_IV"/>
</dbReference>
<comment type="similarity">
    <text evidence="2">In the N-terminal section; belongs to the MoaB/Mog family.</text>
</comment>
<dbReference type="InterPro" id="IPR036688">
    <property type="entry name" value="MoeA_C_domain_IV_sf"/>
</dbReference>
<organism evidence="8 9">
    <name type="scientific">Mycoemilia scoparia</name>
    <dbReference type="NCBI Taxonomy" id="417184"/>
    <lineage>
        <taxon>Eukaryota</taxon>
        <taxon>Fungi</taxon>
        <taxon>Fungi incertae sedis</taxon>
        <taxon>Zoopagomycota</taxon>
        <taxon>Kickxellomycotina</taxon>
        <taxon>Kickxellomycetes</taxon>
        <taxon>Kickxellales</taxon>
        <taxon>Kickxellaceae</taxon>
        <taxon>Mycoemilia</taxon>
    </lineage>
</organism>
<dbReference type="GO" id="GO:0061599">
    <property type="term" value="F:molybdopterin molybdotransferase activity"/>
    <property type="evidence" value="ECO:0007669"/>
    <property type="project" value="UniProtKB-UniRule"/>
</dbReference>
<comment type="similarity">
    <text evidence="3">In the C-terminal section; belongs to the MoeA family.</text>
</comment>
<dbReference type="SUPFAM" id="SSF53218">
    <property type="entry name" value="Molybdenum cofactor biosynthesis proteins"/>
    <property type="match status" value="2"/>
</dbReference>
<evidence type="ECO:0000313" key="9">
    <source>
        <dbReference type="Proteomes" id="UP001150538"/>
    </source>
</evidence>
<keyword evidence="5" id="KW-0460">Magnesium</keyword>
<dbReference type="AlphaFoldDB" id="A0A9W7ZXU3"/>
<dbReference type="PROSITE" id="PS01078">
    <property type="entry name" value="MOCF_BIOSYNTHESIS_1"/>
    <property type="match status" value="1"/>
</dbReference>
<dbReference type="GO" id="GO:0005524">
    <property type="term" value="F:ATP binding"/>
    <property type="evidence" value="ECO:0007669"/>
    <property type="project" value="UniProtKB-UniRule"/>
</dbReference>
<feature type="domain" description="MoaB/Mog" evidence="7">
    <location>
        <begin position="421"/>
        <end position="578"/>
    </location>
</feature>
<evidence type="ECO:0000313" key="8">
    <source>
        <dbReference type="EMBL" id="KAJ1918405.1"/>
    </source>
</evidence>
<dbReference type="Pfam" id="PF03454">
    <property type="entry name" value="MoeA_C"/>
    <property type="match status" value="1"/>
</dbReference>
<dbReference type="InterPro" id="IPR005110">
    <property type="entry name" value="MoeA_linker/N"/>
</dbReference>
<dbReference type="FunFam" id="2.170.190.11:FF:000001">
    <property type="entry name" value="Molybdopterin molybdenumtransferase"/>
    <property type="match status" value="1"/>
</dbReference>
<gene>
    <name evidence="8" type="ORF">H4219_002631</name>
</gene>
<dbReference type="Proteomes" id="UP001150538">
    <property type="component" value="Unassembled WGS sequence"/>
</dbReference>
<dbReference type="Pfam" id="PF03453">
    <property type="entry name" value="MoeA_N"/>
    <property type="match status" value="1"/>
</dbReference>
<dbReference type="SUPFAM" id="SSF63867">
    <property type="entry name" value="MoeA C-terminal domain-like"/>
    <property type="match status" value="1"/>
</dbReference>
<accession>A0A9W7ZXU3</accession>
<keyword evidence="5" id="KW-0500">Molybdenum</keyword>
<dbReference type="PANTHER" id="PTHR10192">
    <property type="entry name" value="MOLYBDOPTERIN BIOSYNTHESIS PROTEIN"/>
    <property type="match status" value="1"/>
</dbReference>
<comment type="pathway">
    <text evidence="1 5">Cofactor biosynthesis; molybdopterin biosynthesis.</text>
</comment>
<dbReference type="CDD" id="cd00886">
    <property type="entry name" value="MogA_MoaB"/>
    <property type="match status" value="1"/>
</dbReference>
<evidence type="ECO:0000256" key="1">
    <source>
        <dbReference type="ARBA" id="ARBA00005046"/>
    </source>
</evidence>
<dbReference type="EMBL" id="JANBPU010000046">
    <property type="protein sequence ID" value="KAJ1918405.1"/>
    <property type="molecule type" value="Genomic_DNA"/>
</dbReference>
<dbReference type="SMART" id="SM00852">
    <property type="entry name" value="MoCF_biosynth"/>
    <property type="match status" value="2"/>
</dbReference>
<feature type="region of interest" description="Disordered" evidence="6">
    <location>
        <begin position="158"/>
        <end position="188"/>
    </location>
</feature>
<comment type="similarity">
    <text evidence="5">Belongs to the MoeA family.</text>
</comment>
<dbReference type="PANTHER" id="PTHR10192:SF5">
    <property type="entry name" value="GEPHYRIN"/>
    <property type="match status" value="1"/>
</dbReference>
<feature type="compositionally biased region" description="Polar residues" evidence="6">
    <location>
        <begin position="210"/>
        <end position="220"/>
    </location>
</feature>
<comment type="catalytic activity">
    <reaction evidence="5">
        <text>molybdopterin + ATP + H(+) = adenylyl-molybdopterin + diphosphate</text>
        <dbReference type="Rhea" id="RHEA:31331"/>
        <dbReference type="ChEBI" id="CHEBI:15378"/>
        <dbReference type="ChEBI" id="CHEBI:30616"/>
        <dbReference type="ChEBI" id="CHEBI:33019"/>
        <dbReference type="ChEBI" id="CHEBI:58698"/>
        <dbReference type="ChEBI" id="CHEBI:62727"/>
    </reaction>
</comment>
<dbReference type="GO" id="GO:0061598">
    <property type="term" value="F:molybdopterin adenylyltransferase activity"/>
    <property type="evidence" value="ECO:0007669"/>
    <property type="project" value="UniProtKB-UniRule"/>
</dbReference>
<dbReference type="OrthoDB" id="4349954at2759"/>
<keyword evidence="4 5" id="KW-0501">Molybdenum cofactor biosynthesis</keyword>
<feature type="domain" description="MoaB/Mog" evidence="7">
    <location>
        <begin position="3"/>
        <end position="153"/>
    </location>
</feature>
<protein>
    <recommendedName>
        <fullName evidence="7">MoaB/Mog domain-containing protein</fullName>
    </recommendedName>
</protein>
<comment type="catalytic activity">
    <reaction evidence="5">
        <text>adenylyl-molybdopterin + molybdate = Mo-molybdopterin + AMP + H(+)</text>
        <dbReference type="Rhea" id="RHEA:35047"/>
        <dbReference type="ChEBI" id="CHEBI:15378"/>
        <dbReference type="ChEBI" id="CHEBI:36264"/>
        <dbReference type="ChEBI" id="CHEBI:62727"/>
        <dbReference type="ChEBI" id="CHEBI:71302"/>
        <dbReference type="ChEBI" id="CHEBI:456215"/>
    </reaction>
</comment>
<dbReference type="CDD" id="cd00887">
    <property type="entry name" value="MoeA"/>
    <property type="match status" value="1"/>
</dbReference>
<keyword evidence="5" id="KW-0808">Transferase</keyword>
<dbReference type="GO" id="GO:0006777">
    <property type="term" value="P:Mo-molybdopterin cofactor biosynthetic process"/>
    <property type="evidence" value="ECO:0007669"/>
    <property type="project" value="UniProtKB-UniRule"/>
</dbReference>
<evidence type="ECO:0000259" key="7">
    <source>
        <dbReference type="SMART" id="SM00852"/>
    </source>
</evidence>
<evidence type="ECO:0000256" key="4">
    <source>
        <dbReference type="ARBA" id="ARBA00023150"/>
    </source>
</evidence>
<dbReference type="NCBIfam" id="TIGR00177">
    <property type="entry name" value="molyb_syn"/>
    <property type="match status" value="1"/>
</dbReference>
<name>A0A9W7ZXU3_9FUNG</name>
<dbReference type="Gene3D" id="3.40.980.10">
    <property type="entry name" value="MoaB/Mog-like domain"/>
    <property type="match status" value="2"/>
</dbReference>
<dbReference type="FunFam" id="3.40.980.10:FF:000001">
    <property type="entry name" value="Molybdopterin molybdenumtransferase"/>
    <property type="match status" value="1"/>
</dbReference>
<comment type="function">
    <text evidence="5">Catalyzes two steps in the biosynthesis of the molybdenum cofactor. In the first step, molybdopterin is adenylated. Subsequently, molybdate is inserted into adenylated molybdopterin and AMP is released.</text>
</comment>
<reference evidence="8" key="1">
    <citation type="submission" date="2022-07" db="EMBL/GenBank/DDBJ databases">
        <title>Phylogenomic reconstructions and comparative analyses of Kickxellomycotina fungi.</title>
        <authorList>
            <person name="Reynolds N.K."/>
            <person name="Stajich J.E."/>
            <person name="Barry K."/>
            <person name="Grigoriev I.V."/>
            <person name="Crous P."/>
            <person name="Smith M.E."/>
        </authorList>
    </citation>
    <scope>NUCLEOTIDE SEQUENCE</scope>
    <source>
        <strain evidence="8">NBRC 100468</strain>
    </source>
</reference>
<dbReference type="GO" id="GO:0046872">
    <property type="term" value="F:metal ion binding"/>
    <property type="evidence" value="ECO:0007669"/>
    <property type="project" value="UniProtKB-UniRule"/>
</dbReference>
<comment type="cofactor">
    <cofactor evidence="5">
        <name>Mg(2+)</name>
        <dbReference type="ChEBI" id="CHEBI:18420"/>
    </cofactor>
</comment>
<sequence>MLSDSCYSGESDDRSGPELCKLFETDPSESWKVGSCTIVPDDATKIAEAVKSRCKLNKAQIEQQDLCDVVVTTGGTGLTSRDITIQALAPLYTKPLPSFSTAMVVGSLKITPLAALSQVSCGIIGSTIVLSVPGSRKGSSENIQQILPILPHAVATAQTESGSSRALHAKGSAMPGSSNHSIQDKPQRARKLCACHNHDSDKLDGKVPKTQGSLPVNPETTVAGRQRKSPYPLLPFSDALKIVLDNTSAMPVQERAVCLDLVGNVLAKDAIAVENVPGYRASIVDGYAVIASDGPGVYEVVSSTTAGDVDNYGTDTQALLQSGQIARITTGAPLYPGADSVVMVEDTEVVEASEDGVREIKIKVNIQAADGDSIRDIGSDMRIGQIILRKGDTISDVGGEIGTLVAAGIPRISVFRKPRVGIASTGDEVIDSINNSTKEKDISLPPLKPGQIRDTNRPSLIASARALGLDVVDLGIIKDDPETLEAKLSKATSQCDVVITTGGVSMGEKDWIKPVIENRLGGTIHFGRIRMKPAKPTTFATIPGQDDASPNKLLFALPGNPASAMVAFHLVVLPAIKKMSGLDLDPETMGLTKLKAIWGSDDVKLDKVRPEFHRCNIAWKDGKFIARSTGGQRSSRVASMSYANALAYFPQATEELKTIASRSEVDVYLVGKLQ</sequence>
<evidence type="ECO:0000256" key="6">
    <source>
        <dbReference type="SAM" id="MobiDB-lite"/>
    </source>
</evidence>
<dbReference type="SUPFAM" id="SSF63882">
    <property type="entry name" value="MoeA N-terminal region -like"/>
    <property type="match status" value="1"/>
</dbReference>
<dbReference type="GO" id="GO:0005829">
    <property type="term" value="C:cytosol"/>
    <property type="evidence" value="ECO:0007669"/>
    <property type="project" value="TreeGrafter"/>
</dbReference>
<dbReference type="InterPro" id="IPR036425">
    <property type="entry name" value="MoaB/Mog-like_dom_sf"/>
</dbReference>
<dbReference type="InterPro" id="IPR008284">
    <property type="entry name" value="MoCF_biosynth_CS"/>
</dbReference>
<evidence type="ECO:0000256" key="5">
    <source>
        <dbReference type="RuleBase" id="RU365090"/>
    </source>
</evidence>
<comment type="caution">
    <text evidence="8">The sequence shown here is derived from an EMBL/GenBank/DDBJ whole genome shotgun (WGS) entry which is preliminary data.</text>
</comment>
<dbReference type="Gene3D" id="2.170.190.11">
    <property type="entry name" value="Molybdopterin biosynthesis moea protein, domain 3"/>
    <property type="match status" value="1"/>
</dbReference>
<evidence type="ECO:0000256" key="2">
    <source>
        <dbReference type="ARBA" id="ARBA00007589"/>
    </source>
</evidence>
<dbReference type="InterPro" id="IPR001453">
    <property type="entry name" value="MoaB/Mog_dom"/>
</dbReference>
<dbReference type="InterPro" id="IPR038987">
    <property type="entry name" value="MoeA-like"/>
</dbReference>
<keyword evidence="5" id="KW-0479">Metal-binding</keyword>
<feature type="region of interest" description="Disordered" evidence="6">
    <location>
        <begin position="200"/>
        <end position="228"/>
    </location>
</feature>
<evidence type="ECO:0000256" key="3">
    <source>
        <dbReference type="ARBA" id="ARBA00008339"/>
    </source>
</evidence>